<sequence>MKTLSFIPLKSKTVASTRTMVASTLYWSQAQKLQSPTPRLPRPCKISLFESPRRKLHITKGGRVIPTGRTLFQTTIRSITATGSNAATNDDKEISLTS</sequence>
<evidence type="ECO:0000313" key="2">
    <source>
        <dbReference type="Proteomes" id="UP000467841"/>
    </source>
</evidence>
<dbReference type="EMBL" id="CACVBM020001518">
    <property type="protein sequence ID" value="CAA7053016.1"/>
    <property type="molecule type" value="Genomic_DNA"/>
</dbReference>
<evidence type="ECO:0000313" key="1">
    <source>
        <dbReference type="EMBL" id="CAA7053016.1"/>
    </source>
</evidence>
<protein>
    <submittedName>
        <fullName evidence="1">Uncharacterized protein</fullName>
    </submittedName>
</protein>
<name>A0A6D2KYV3_9BRAS</name>
<dbReference type="AlphaFoldDB" id="A0A6D2KYV3"/>
<proteinExistence type="predicted"/>
<accession>A0A6D2KYV3</accession>
<reference evidence="1" key="1">
    <citation type="submission" date="2020-01" db="EMBL/GenBank/DDBJ databases">
        <authorList>
            <person name="Mishra B."/>
        </authorList>
    </citation>
    <scope>NUCLEOTIDE SEQUENCE [LARGE SCALE GENOMIC DNA]</scope>
</reference>
<gene>
    <name evidence="1" type="ORF">MERR_LOCUS40251</name>
</gene>
<comment type="caution">
    <text evidence="1">The sequence shown here is derived from an EMBL/GenBank/DDBJ whole genome shotgun (WGS) entry which is preliminary data.</text>
</comment>
<keyword evidence="2" id="KW-1185">Reference proteome</keyword>
<organism evidence="1 2">
    <name type="scientific">Microthlaspi erraticum</name>
    <dbReference type="NCBI Taxonomy" id="1685480"/>
    <lineage>
        <taxon>Eukaryota</taxon>
        <taxon>Viridiplantae</taxon>
        <taxon>Streptophyta</taxon>
        <taxon>Embryophyta</taxon>
        <taxon>Tracheophyta</taxon>
        <taxon>Spermatophyta</taxon>
        <taxon>Magnoliopsida</taxon>
        <taxon>eudicotyledons</taxon>
        <taxon>Gunneridae</taxon>
        <taxon>Pentapetalae</taxon>
        <taxon>rosids</taxon>
        <taxon>malvids</taxon>
        <taxon>Brassicales</taxon>
        <taxon>Brassicaceae</taxon>
        <taxon>Coluteocarpeae</taxon>
        <taxon>Microthlaspi</taxon>
    </lineage>
</organism>
<dbReference type="Proteomes" id="UP000467841">
    <property type="component" value="Unassembled WGS sequence"/>
</dbReference>